<evidence type="ECO:0000313" key="2">
    <source>
        <dbReference type="EMBL" id="MPV85418.1"/>
    </source>
</evidence>
<evidence type="ECO:0000259" key="1">
    <source>
        <dbReference type="Pfam" id="PF10108"/>
    </source>
</evidence>
<dbReference type="EMBL" id="WHNW01000001">
    <property type="protein sequence ID" value="MPV85418.1"/>
    <property type="molecule type" value="Genomic_DNA"/>
</dbReference>
<comment type="caution">
    <text evidence="2">The sequence shown here is derived from an EMBL/GenBank/DDBJ whole genome shotgun (WGS) entry which is preliminary data.</text>
</comment>
<keyword evidence="3" id="KW-1185">Reference proteome</keyword>
<dbReference type="AlphaFoldDB" id="A0A6N7EY64"/>
<dbReference type="InterPro" id="IPR036397">
    <property type="entry name" value="RNaseH_sf"/>
</dbReference>
<dbReference type="Gene3D" id="3.30.420.10">
    <property type="entry name" value="Ribonuclease H-like superfamily/Ribonuclease H"/>
    <property type="match status" value="1"/>
</dbReference>
<accession>A0A6N7EY64</accession>
<dbReference type="InterPro" id="IPR019288">
    <property type="entry name" value="3'-5'_exonuclease_PolB-like"/>
</dbReference>
<name>A0A6N7EY64_9GAMM</name>
<keyword evidence="2" id="KW-0378">Hydrolase</keyword>
<dbReference type="Proteomes" id="UP000471298">
    <property type="component" value="Unassembled WGS sequence"/>
</dbReference>
<dbReference type="InParanoid" id="A0A6N7EY64"/>
<organism evidence="2 3">
    <name type="scientific">Ostreibacterium oceani</name>
    <dbReference type="NCBI Taxonomy" id="2654998"/>
    <lineage>
        <taxon>Bacteria</taxon>
        <taxon>Pseudomonadati</taxon>
        <taxon>Pseudomonadota</taxon>
        <taxon>Gammaproteobacteria</taxon>
        <taxon>Cardiobacteriales</taxon>
        <taxon>Ostreibacteriaceae</taxon>
        <taxon>Ostreibacterium</taxon>
    </lineage>
</organism>
<protein>
    <submittedName>
        <fullName evidence="2">3'-5' exonuclease</fullName>
    </submittedName>
</protein>
<dbReference type="GO" id="GO:0004527">
    <property type="term" value="F:exonuclease activity"/>
    <property type="evidence" value="ECO:0007669"/>
    <property type="project" value="UniProtKB-KW"/>
</dbReference>
<keyword evidence="2" id="KW-0269">Exonuclease</keyword>
<feature type="domain" description="Predicted 3'-5' exonuclease PolB-like" evidence="1">
    <location>
        <begin position="47"/>
        <end position="255"/>
    </location>
</feature>
<dbReference type="CDD" id="cd05782">
    <property type="entry name" value="DNA_polB_like1_exo"/>
    <property type="match status" value="1"/>
</dbReference>
<dbReference type="InterPro" id="IPR012337">
    <property type="entry name" value="RNaseH-like_sf"/>
</dbReference>
<dbReference type="SUPFAM" id="SSF53098">
    <property type="entry name" value="Ribonuclease H-like"/>
    <property type="match status" value="1"/>
</dbReference>
<dbReference type="RefSeq" id="WP_152808632.1">
    <property type="nucleotide sequence ID" value="NZ_WHNW01000001.1"/>
</dbReference>
<dbReference type="Pfam" id="PF10108">
    <property type="entry name" value="DNA_pol_B_exo2"/>
    <property type="match status" value="1"/>
</dbReference>
<gene>
    <name evidence="2" type="ORF">GCU85_01545</name>
</gene>
<sequence>MENVCIFDIETIPDADAIARLQQVDCLSPDEQFDFAELHRRSEVGHTFMRHHLHKVASIALCFSRHGKFKVASVGEIGDDEKTLLTKFFNLIDTYRPQLVSWNGSGFDLPVLHYRALFHGVAAPTYWDVGHFDNGSKWNNYLSRFQWQHIDLMDVIAGYQGRCVAPLNDIAKLCGFPGKLATDGSAVLDLYKANRLDAIRDYCETDVLNTYLVYLRFELIRGLCSAAQYQQHIDDLKTYLRHADKPHFDEFLTAWDNT</sequence>
<dbReference type="GO" id="GO:0003676">
    <property type="term" value="F:nucleic acid binding"/>
    <property type="evidence" value="ECO:0007669"/>
    <property type="project" value="InterPro"/>
</dbReference>
<proteinExistence type="predicted"/>
<keyword evidence="2" id="KW-0540">Nuclease</keyword>
<reference evidence="2 3" key="1">
    <citation type="submission" date="2019-10" db="EMBL/GenBank/DDBJ databases">
        <title>Cardiobacteriales fam. a chemoheterotrophic member of the order Cardiobacteriales, and proposal of Cardiobacteriales fam. nov.</title>
        <authorList>
            <person name="Wang C."/>
        </authorList>
    </citation>
    <scope>NUCLEOTIDE SEQUENCE [LARGE SCALE GENOMIC DNA]</scope>
    <source>
        <strain evidence="2 3">ML27</strain>
    </source>
</reference>
<evidence type="ECO:0000313" key="3">
    <source>
        <dbReference type="Proteomes" id="UP000471298"/>
    </source>
</evidence>